<organism evidence="2 3">
    <name type="scientific">Oryza sativa subsp. japonica</name>
    <name type="common">Rice</name>
    <dbReference type="NCBI Taxonomy" id="39947"/>
    <lineage>
        <taxon>Eukaryota</taxon>
        <taxon>Viridiplantae</taxon>
        <taxon>Streptophyta</taxon>
        <taxon>Embryophyta</taxon>
        <taxon>Tracheophyta</taxon>
        <taxon>Spermatophyta</taxon>
        <taxon>Magnoliopsida</taxon>
        <taxon>Liliopsida</taxon>
        <taxon>Poales</taxon>
        <taxon>Poaceae</taxon>
        <taxon>BOP clade</taxon>
        <taxon>Oryzoideae</taxon>
        <taxon>Oryzeae</taxon>
        <taxon>Oryzinae</taxon>
        <taxon>Oryza</taxon>
        <taxon>Oryza sativa</taxon>
    </lineage>
</organism>
<feature type="region of interest" description="Disordered" evidence="1">
    <location>
        <begin position="113"/>
        <end position="137"/>
    </location>
</feature>
<name>Q10I80_ORYSJ</name>
<dbReference type="Proteomes" id="UP000000763">
    <property type="component" value="Chromosome 3"/>
</dbReference>
<protein>
    <recommendedName>
        <fullName evidence="4">DUF834 domain-containing protein</fullName>
    </recommendedName>
</protein>
<sequence length="137" mass="15188">MAGDKLRRVARYCPRRRRLSGDERRQRRGGRASSWCCDPGGSDGTERRRSRRWRGAAGPGAGGGETWIRIGEVLPEVFGFGEVAAGLGIVLAETKEMAALDEGDQGRRQWRLKRRLATEREGARGDSDSGDCGERER</sequence>
<gene>
    <name evidence="2" type="primary">OSJNBb0031G04.21</name>
</gene>
<proteinExistence type="predicted"/>
<dbReference type="AlphaFoldDB" id="Q10I80"/>
<reference evidence="3" key="1">
    <citation type="journal article" date="2005" name="Nature">
        <title>The map-based sequence of the rice genome.</title>
        <authorList>
            <consortium name="International rice genome sequencing project (IRGSP)"/>
            <person name="Matsumoto T."/>
            <person name="Wu J."/>
            <person name="Kanamori H."/>
            <person name="Katayose Y."/>
            <person name="Fujisawa M."/>
            <person name="Namiki N."/>
            <person name="Mizuno H."/>
            <person name="Yamamoto K."/>
            <person name="Antonio B.A."/>
            <person name="Baba T."/>
            <person name="Sakata K."/>
            <person name="Nagamura Y."/>
            <person name="Aoki H."/>
            <person name="Arikawa K."/>
            <person name="Arita K."/>
            <person name="Bito T."/>
            <person name="Chiden Y."/>
            <person name="Fujitsuka N."/>
            <person name="Fukunaka R."/>
            <person name="Hamada M."/>
            <person name="Harada C."/>
            <person name="Hayashi A."/>
            <person name="Hijishita S."/>
            <person name="Honda M."/>
            <person name="Hosokawa S."/>
            <person name="Ichikawa Y."/>
            <person name="Idonuma A."/>
            <person name="Iijima M."/>
            <person name="Ikeda M."/>
            <person name="Ikeno M."/>
            <person name="Ito K."/>
            <person name="Ito S."/>
            <person name="Ito T."/>
            <person name="Ito Y."/>
            <person name="Ito Y."/>
            <person name="Iwabuchi A."/>
            <person name="Kamiya K."/>
            <person name="Karasawa W."/>
            <person name="Kurita K."/>
            <person name="Katagiri S."/>
            <person name="Kikuta A."/>
            <person name="Kobayashi H."/>
            <person name="Kobayashi N."/>
            <person name="Machita K."/>
            <person name="Maehara T."/>
            <person name="Masukawa M."/>
            <person name="Mizubayashi T."/>
            <person name="Mukai Y."/>
            <person name="Nagasaki H."/>
            <person name="Nagata Y."/>
            <person name="Naito S."/>
            <person name="Nakashima M."/>
            <person name="Nakama Y."/>
            <person name="Nakamichi Y."/>
            <person name="Nakamura M."/>
            <person name="Meguro A."/>
            <person name="Negishi M."/>
            <person name="Ohta I."/>
            <person name="Ohta T."/>
            <person name="Okamoto M."/>
            <person name="Ono N."/>
            <person name="Saji S."/>
            <person name="Sakaguchi M."/>
            <person name="Sakai K."/>
            <person name="Shibata M."/>
            <person name="Shimokawa T."/>
            <person name="Song J."/>
            <person name="Takazaki Y."/>
            <person name="Terasawa K."/>
            <person name="Tsugane M."/>
            <person name="Tsuji K."/>
            <person name="Ueda S."/>
            <person name="Waki K."/>
            <person name="Yamagata H."/>
            <person name="Yamamoto M."/>
            <person name="Yamamoto S."/>
            <person name="Yamane H."/>
            <person name="Yoshiki S."/>
            <person name="Yoshihara R."/>
            <person name="Yukawa K."/>
            <person name="Zhong H."/>
            <person name="Yano M."/>
            <person name="Yuan Q."/>
            <person name="Ouyang S."/>
            <person name="Liu J."/>
            <person name="Jones K.M."/>
            <person name="Gansberger K."/>
            <person name="Moffat K."/>
            <person name="Hill J."/>
            <person name="Bera J."/>
            <person name="Fadrosh D."/>
            <person name="Jin S."/>
            <person name="Johri S."/>
            <person name="Kim M."/>
            <person name="Overton L."/>
            <person name="Reardon M."/>
            <person name="Tsitrin T."/>
            <person name="Vuong H."/>
            <person name="Weaver B."/>
            <person name="Ciecko A."/>
            <person name="Tallon L."/>
            <person name="Jackson J."/>
            <person name="Pai G."/>
            <person name="Aken S.V."/>
            <person name="Utterback T."/>
            <person name="Reidmuller S."/>
            <person name="Feldblyum T."/>
            <person name="Hsiao J."/>
            <person name="Zismann V."/>
            <person name="Iobst S."/>
            <person name="de Vazeille A.R."/>
            <person name="Buell C.R."/>
            <person name="Ying K."/>
            <person name="Li Y."/>
            <person name="Lu T."/>
            <person name="Huang Y."/>
            <person name="Zhao Q."/>
            <person name="Feng Q."/>
            <person name="Zhang L."/>
            <person name="Zhu J."/>
            <person name="Weng Q."/>
            <person name="Mu J."/>
            <person name="Lu Y."/>
            <person name="Fan D."/>
            <person name="Liu Y."/>
            <person name="Guan J."/>
            <person name="Zhang Y."/>
            <person name="Yu S."/>
            <person name="Liu X."/>
            <person name="Zhang Y."/>
            <person name="Hong G."/>
            <person name="Han B."/>
            <person name="Choisne N."/>
            <person name="Demange N."/>
            <person name="Orjeda G."/>
            <person name="Samain S."/>
            <person name="Cattolico L."/>
            <person name="Pelletier E."/>
            <person name="Couloux A."/>
            <person name="Segurens B."/>
            <person name="Wincker P."/>
            <person name="D'Hont A."/>
            <person name="Scarpelli C."/>
            <person name="Weissenbach J."/>
            <person name="Salanoubat M."/>
            <person name="Quetier F."/>
            <person name="Yu Y."/>
            <person name="Kim H.R."/>
            <person name="Rambo T."/>
            <person name="Currie J."/>
            <person name="Collura K."/>
            <person name="Luo M."/>
            <person name="Yang T."/>
            <person name="Ammiraju J.S.S."/>
            <person name="Engler F."/>
            <person name="Soderlund C."/>
            <person name="Wing R.A."/>
            <person name="Palmer L.E."/>
            <person name="de la Bastide M."/>
            <person name="Spiegel L."/>
            <person name="Nascimento L."/>
            <person name="Zutavern T."/>
            <person name="O'Shaughnessy A."/>
            <person name="Dike S."/>
            <person name="Dedhia N."/>
            <person name="Preston R."/>
            <person name="Balija V."/>
            <person name="McCombie W.R."/>
            <person name="Chow T."/>
            <person name="Chen H."/>
            <person name="Chung M."/>
            <person name="Chen C."/>
            <person name="Shaw J."/>
            <person name="Wu H."/>
            <person name="Hsiao K."/>
            <person name="Chao Y."/>
            <person name="Chu M."/>
            <person name="Cheng C."/>
            <person name="Hour A."/>
            <person name="Lee P."/>
            <person name="Lin S."/>
            <person name="Lin Y."/>
            <person name="Liou J."/>
            <person name="Liu S."/>
            <person name="Hsing Y."/>
            <person name="Raghuvanshi S."/>
            <person name="Mohanty A."/>
            <person name="Bharti A.K."/>
            <person name="Gaur A."/>
            <person name="Gupta V."/>
            <person name="Kumar D."/>
            <person name="Ravi V."/>
            <person name="Vij S."/>
            <person name="Kapur A."/>
            <person name="Khurana P."/>
            <person name="Khurana P."/>
            <person name="Khurana J.P."/>
            <person name="Tyagi A.K."/>
            <person name="Gaikwad K."/>
            <person name="Singh A."/>
            <person name="Dalal V."/>
            <person name="Srivastava S."/>
            <person name="Dixit A."/>
            <person name="Pal A.K."/>
            <person name="Ghazi I.A."/>
            <person name="Yadav M."/>
            <person name="Pandit A."/>
            <person name="Bhargava A."/>
            <person name="Sureshbabu K."/>
            <person name="Batra K."/>
            <person name="Sharma T.R."/>
            <person name="Mohapatra T."/>
            <person name="Singh N.K."/>
            <person name="Messing J."/>
            <person name="Nelson A.B."/>
            <person name="Fuks G."/>
            <person name="Kavchok S."/>
            <person name="Keizer G."/>
            <person name="Linton E."/>
            <person name="Llaca V."/>
            <person name="Song R."/>
            <person name="Tanyolac B."/>
            <person name="Young S."/>
            <person name="Ho-Il K."/>
            <person name="Hahn J.H."/>
            <person name="Sangsakoo G."/>
            <person name="Vanavichit A."/>
            <person name="de Mattos Luiz.A.T."/>
            <person name="Zimmer P.D."/>
            <person name="Malone G."/>
            <person name="Dellagostin O."/>
            <person name="de Oliveira A.C."/>
            <person name="Bevan M."/>
            <person name="Bancroft I."/>
            <person name="Minx P."/>
            <person name="Cordum H."/>
            <person name="Wilson R."/>
            <person name="Cheng Z."/>
            <person name="Jin W."/>
            <person name="Jiang J."/>
            <person name="Leong S.A."/>
            <person name="Iwama H."/>
            <person name="Gojobori T."/>
            <person name="Itoh T."/>
            <person name="Niimura Y."/>
            <person name="Fujii Y."/>
            <person name="Habara T."/>
            <person name="Sakai H."/>
            <person name="Sato Y."/>
            <person name="Wilson G."/>
            <person name="Kumar K."/>
            <person name="McCouch S."/>
            <person name="Juretic N."/>
            <person name="Hoen D."/>
            <person name="Wright S."/>
            <person name="Bruskiewich R."/>
            <person name="Bureau T."/>
            <person name="Miyao A."/>
            <person name="Hirochika H."/>
            <person name="Nishikawa T."/>
            <person name="Kadowaki K."/>
            <person name="Sugiura M."/>
            <person name="Burr B."/>
            <person name="Sasaki T."/>
        </authorList>
    </citation>
    <scope>NUCLEOTIDE SEQUENCE [LARGE SCALE GENOMIC DNA]</scope>
    <source>
        <strain evidence="3">cv. Nipponbare</strain>
    </source>
</reference>
<reference evidence="3" key="2">
    <citation type="journal article" date="2008" name="Nucleic Acids Res.">
        <title>The rice annotation project database (RAP-DB): 2008 update.</title>
        <authorList>
            <consortium name="The rice annotation project (RAP)"/>
        </authorList>
    </citation>
    <scope>GENOME REANNOTATION</scope>
    <source>
        <strain evidence="3">cv. Nipponbare</strain>
    </source>
</reference>
<evidence type="ECO:0000256" key="1">
    <source>
        <dbReference type="SAM" id="MobiDB-lite"/>
    </source>
</evidence>
<evidence type="ECO:0000313" key="2">
    <source>
        <dbReference type="EMBL" id="AAK92673.1"/>
    </source>
</evidence>
<evidence type="ECO:0008006" key="4">
    <source>
        <dbReference type="Google" id="ProtNLM"/>
    </source>
</evidence>
<feature type="compositionally biased region" description="Basic and acidic residues" evidence="1">
    <location>
        <begin position="116"/>
        <end position="137"/>
    </location>
</feature>
<accession>Q10I80</accession>
<feature type="region of interest" description="Disordered" evidence="1">
    <location>
        <begin position="20"/>
        <end position="65"/>
    </location>
</feature>
<dbReference type="EMBL" id="AC090714">
    <property type="protein sequence ID" value="AAK92673.1"/>
    <property type="molecule type" value="Genomic_DNA"/>
</dbReference>
<evidence type="ECO:0000313" key="3">
    <source>
        <dbReference type="Proteomes" id="UP000000763"/>
    </source>
</evidence>